<reference evidence="2" key="1">
    <citation type="submission" date="2022-10" db="EMBL/GenBank/DDBJ databases">
        <title>Genome assembly of Pristionchus species.</title>
        <authorList>
            <person name="Yoshida K."/>
            <person name="Sommer R.J."/>
        </authorList>
    </citation>
    <scope>NUCLEOTIDE SEQUENCE [LARGE SCALE GENOMIC DNA]</scope>
    <source>
        <strain evidence="2">RS5460</strain>
    </source>
</reference>
<evidence type="ECO:0000313" key="1">
    <source>
        <dbReference type="EMBL" id="GMR52217.1"/>
    </source>
</evidence>
<name>A0AAN5CX90_9BILA</name>
<feature type="non-terminal residue" evidence="1">
    <location>
        <position position="113"/>
    </location>
</feature>
<organism evidence="1 2">
    <name type="scientific">Pristionchus mayeri</name>
    <dbReference type="NCBI Taxonomy" id="1317129"/>
    <lineage>
        <taxon>Eukaryota</taxon>
        <taxon>Metazoa</taxon>
        <taxon>Ecdysozoa</taxon>
        <taxon>Nematoda</taxon>
        <taxon>Chromadorea</taxon>
        <taxon>Rhabditida</taxon>
        <taxon>Rhabditina</taxon>
        <taxon>Diplogasteromorpha</taxon>
        <taxon>Diplogasteroidea</taxon>
        <taxon>Neodiplogasteridae</taxon>
        <taxon>Pristionchus</taxon>
    </lineage>
</organism>
<protein>
    <submittedName>
        <fullName evidence="1">Uncharacterized protein</fullName>
    </submittedName>
</protein>
<gene>
    <name evidence="1" type="ORF">PMAYCL1PPCAC_22412</name>
</gene>
<comment type="caution">
    <text evidence="1">The sequence shown here is derived from an EMBL/GenBank/DDBJ whole genome shotgun (WGS) entry which is preliminary data.</text>
</comment>
<dbReference type="AlphaFoldDB" id="A0AAN5CX90"/>
<evidence type="ECO:0000313" key="2">
    <source>
        <dbReference type="Proteomes" id="UP001328107"/>
    </source>
</evidence>
<feature type="non-terminal residue" evidence="1">
    <location>
        <position position="1"/>
    </location>
</feature>
<dbReference type="Proteomes" id="UP001328107">
    <property type="component" value="Unassembled WGS sequence"/>
</dbReference>
<dbReference type="EMBL" id="BTRK01000005">
    <property type="protein sequence ID" value="GMR52217.1"/>
    <property type="molecule type" value="Genomic_DNA"/>
</dbReference>
<proteinExistence type="predicted"/>
<accession>A0AAN5CX90</accession>
<keyword evidence="2" id="KW-1185">Reference proteome</keyword>
<sequence>LQKSLGIILEIHRCGERNAPQAFFARVTTNKVIYNGFRVVTAADNPFNTRKTIVVKQKALTEAGDSSRPQLFHNDTPIKDEPLEVKEEPIEDLNEIKMEEPIADVFCPSTGNS</sequence>